<dbReference type="Proteomes" id="UP000006253">
    <property type="component" value="Unassembled WGS sequence"/>
</dbReference>
<proteinExistence type="predicted"/>
<reference evidence="1 2" key="1">
    <citation type="submission" date="2012-10" db="EMBL/GenBank/DDBJ databases">
        <authorList>
            <person name="Harkins D.M."/>
            <person name="Durkin A.S."/>
            <person name="Brinkac L.M."/>
            <person name="Selengut J.D."/>
            <person name="Sanka R."/>
            <person name="DePew J."/>
            <person name="Purushe J."/>
            <person name="Peacock S.J."/>
            <person name="Thaipadungpanit J."/>
            <person name="Wuthiekanun V.W."/>
            <person name="Day N.P."/>
            <person name="Vinetz J.M."/>
            <person name="Sutton G.G."/>
            <person name="Nelson W.C."/>
            <person name="Fouts D.E."/>
        </authorList>
    </citation>
    <scope>NUCLEOTIDE SEQUENCE [LARGE SCALE GENOMIC DNA]</scope>
    <source>
        <strain evidence="1 2">H1</strain>
    </source>
</reference>
<sequence length="94" mass="11029">MLLDLYESLVKNCFDRIETRKETIYDRGGESVQTGIDRETYNKSDAGMTLIQSYWKLNWKNVLDEIKKTKRLSAVSSAKVRFSLTWKDFQEPCP</sequence>
<evidence type="ECO:0000313" key="2">
    <source>
        <dbReference type="Proteomes" id="UP000006253"/>
    </source>
</evidence>
<organism evidence="1 2">
    <name type="scientific">Leptospira kirschneri str. H1</name>
    <dbReference type="NCBI Taxonomy" id="1049966"/>
    <lineage>
        <taxon>Bacteria</taxon>
        <taxon>Pseudomonadati</taxon>
        <taxon>Spirochaetota</taxon>
        <taxon>Spirochaetia</taxon>
        <taxon>Leptospirales</taxon>
        <taxon>Leptospiraceae</taxon>
        <taxon>Leptospira</taxon>
    </lineage>
</organism>
<protein>
    <submittedName>
        <fullName evidence="1">Uncharacterized protein</fullName>
    </submittedName>
</protein>
<dbReference type="EMBL" id="AHMY02000059">
    <property type="protein sequence ID" value="EKO14178.1"/>
    <property type="molecule type" value="Genomic_DNA"/>
</dbReference>
<dbReference type="AlphaFoldDB" id="A0A0E2AYZ2"/>
<comment type="caution">
    <text evidence="1">The sequence shown here is derived from an EMBL/GenBank/DDBJ whole genome shotgun (WGS) entry which is preliminary data.</text>
</comment>
<evidence type="ECO:0000313" key="1">
    <source>
        <dbReference type="EMBL" id="EKO14178.1"/>
    </source>
</evidence>
<name>A0A0E2AYZ2_9LEPT</name>
<gene>
    <name evidence="1" type="ORF">LEP1GSC081_1939</name>
</gene>
<accession>A0A0E2AYZ2</accession>